<protein>
    <submittedName>
        <fullName evidence="1">Uncharacterized protein</fullName>
    </submittedName>
</protein>
<accession>A0A0F9R448</accession>
<dbReference type="AlphaFoldDB" id="A0A0F9R448"/>
<sequence>MPTMTQAQLDAALTNGIEERDSVTERINVFFTFRICLSASNIRSSDSYTAQRSFAASRLSRWSAGKRPTNLREILF</sequence>
<reference evidence="1" key="1">
    <citation type="journal article" date="2015" name="Nature">
        <title>Complex archaea that bridge the gap between prokaryotes and eukaryotes.</title>
        <authorList>
            <person name="Spang A."/>
            <person name="Saw J.H."/>
            <person name="Jorgensen S.L."/>
            <person name="Zaremba-Niedzwiedzka K."/>
            <person name="Martijn J."/>
            <person name="Lind A.E."/>
            <person name="van Eijk R."/>
            <person name="Schleper C."/>
            <person name="Guy L."/>
            <person name="Ettema T.J."/>
        </authorList>
    </citation>
    <scope>NUCLEOTIDE SEQUENCE</scope>
</reference>
<comment type="caution">
    <text evidence="1">The sequence shown here is derived from an EMBL/GenBank/DDBJ whole genome shotgun (WGS) entry which is preliminary data.</text>
</comment>
<gene>
    <name evidence="1" type="ORF">LCGC14_0623760</name>
</gene>
<evidence type="ECO:0000313" key="1">
    <source>
        <dbReference type="EMBL" id="KKN51320.1"/>
    </source>
</evidence>
<name>A0A0F9R448_9ZZZZ</name>
<proteinExistence type="predicted"/>
<dbReference type="EMBL" id="LAZR01001068">
    <property type="protein sequence ID" value="KKN51320.1"/>
    <property type="molecule type" value="Genomic_DNA"/>
</dbReference>
<organism evidence="1">
    <name type="scientific">marine sediment metagenome</name>
    <dbReference type="NCBI Taxonomy" id="412755"/>
    <lineage>
        <taxon>unclassified sequences</taxon>
        <taxon>metagenomes</taxon>
        <taxon>ecological metagenomes</taxon>
    </lineage>
</organism>